<dbReference type="OrthoDB" id="9790710at2"/>
<keyword evidence="3" id="KW-0808">Transferase</keyword>
<protein>
    <submittedName>
        <fullName evidence="3">Glycosyltransferase involved in cell wall bisynthesis</fullName>
    </submittedName>
</protein>
<dbReference type="Pfam" id="PF00534">
    <property type="entry name" value="Glycos_transf_1"/>
    <property type="match status" value="1"/>
</dbReference>
<dbReference type="RefSeq" id="WP_093026742.1">
    <property type="nucleotide sequence ID" value="NZ_FMZV01000001.1"/>
</dbReference>
<dbReference type="SUPFAM" id="SSF53756">
    <property type="entry name" value="UDP-Glycosyltransferase/glycogen phosphorylase"/>
    <property type="match status" value="1"/>
</dbReference>
<evidence type="ECO:0000259" key="2">
    <source>
        <dbReference type="Pfam" id="PF13439"/>
    </source>
</evidence>
<dbReference type="Pfam" id="PF13439">
    <property type="entry name" value="Glyco_transf_4"/>
    <property type="match status" value="1"/>
</dbReference>
<evidence type="ECO:0000259" key="1">
    <source>
        <dbReference type="Pfam" id="PF00534"/>
    </source>
</evidence>
<dbReference type="PANTHER" id="PTHR45947:SF3">
    <property type="entry name" value="SULFOQUINOVOSYL TRANSFERASE SQD2"/>
    <property type="match status" value="1"/>
</dbReference>
<dbReference type="EMBL" id="FMZV01000001">
    <property type="protein sequence ID" value="SDC03969.1"/>
    <property type="molecule type" value="Genomic_DNA"/>
</dbReference>
<accession>A0A1G6IBQ4</accession>
<name>A0A1G6IBQ4_9RHOB</name>
<gene>
    <name evidence="3" type="ORF">SAMN04488239_10181</name>
</gene>
<evidence type="ECO:0000313" key="3">
    <source>
        <dbReference type="EMBL" id="SDC03969.1"/>
    </source>
</evidence>
<proteinExistence type="predicted"/>
<dbReference type="Proteomes" id="UP000199628">
    <property type="component" value="Unassembled WGS sequence"/>
</dbReference>
<dbReference type="InterPro" id="IPR001296">
    <property type="entry name" value="Glyco_trans_1"/>
</dbReference>
<feature type="domain" description="Glycosyl transferase family 1" evidence="1">
    <location>
        <begin position="194"/>
        <end position="330"/>
    </location>
</feature>
<sequence>MKVALVHYWLVGMRGGERVLEELVRLYPDADLFTHVADPDRLSPLLANRPITESFIARLPGAKRHYQKYLGLMPRALEELDLSGYDLVISSESGPAKGVIVPPGTPHICYVHTPMRYIWDHYVSYSALLGRVGRMYFSRLAHRLRIWDVTTAARVDHFVANSNFVAERIRRFYRRDADVVHPPVDLDAYRLPNAPSTRAAYLFVSQLVPYKRADLVIEAFRGLDHPLLVVGDGSQRAELERNLPRNVTLLGKVPAADLPGLYQNARALIFPAEEDFGIVPVEAMACGTPVLAYGRGGALDSVIDGKTGLFFDDQSPEAIREAVLSFETRQSQFDPEYISAHAAGFGAERFRREFSAVVERVIASQSGKA</sequence>
<dbReference type="STRING" id="639004.SAMN04488239_10181"/>
<dbReference type="GO" id="GO:0016757">
    <property type="term" value="F:glycosyltransferase activity"/>
    <property type="evidence" value="ECO:0007669"/>
    <property type="project" value="InterPro"/>
</dbReference>
<reference evidence="4" key="1">
    <citation type="submission" date="2016-10" db="EMBL/GenBank/DDBJ databases">
        <authorList>
            <person name="Varghese N."/>
            <person name="Submissions S."/>
        </authorList>
    </citation>
    <scope>NUCLEOTIDE SEQUENCE [LARGE SCALE GENOMIC DNA]</scope>
    <source>
        <strain evidence="4">CGMCC 1.9108</strain>
    </source>
</reference>
<dbReference type="AlphaFoldDB" id="A0A1G6IBQ4"/>
<dbReference type="PANTHER" id="PTHR45947">
    <property type="entry name" value="SULFOQUINOVOSYL TRANSFERASE SQD2"/>
    <property type="match status" value="1"/>
</dbReference>
<dbReference type="Gene3D" id="3.40.50.2000">
    <property type="entry name" value="Glycogen Phosphorylase B"/>
    <property type="match status" value="2"/>
</dbReference>
<evidence type="ECO:0000313" key="4">
    <source>
        <dbReference type="Proteomes" id="UP000199628"/>
    </source>
</evidence>
<keyword evidence="4" id="KW-1185">Reference proteome</keyword>
<organism evidence="3 4">
    <name type="scientific">Ruegeria marina</name>
    <dbReference type="NCBI Taxonomy" id="639004"/>
    <lineage>
        <taxon>Bacteria</taxon>
        <taxon>Pseudomonadati</taxon>
        <taxon>Pseudomonadota</taxon>
        <taxon>Alphaproteobacteria</taxon>
        <taxon>Rhodobacterales</taxon>
        <taxon>Roseobacteraceae</taxon>
        <taxon>Ruegeria</taxon>
    </lineage>
</organism>
<dbReference type="InterPro" id="IPR028098">
    <property type="entry name" value="Glyco_trans_4-like_N"/>
</dbReference>
<dbReference type="InterPro" id="IPR050194">
    <property type="entry name" value="Glycosyltransferase_grp1"/>
</dbReference>
<feature type="domain" description="Glycosyltransferase subfamily 4-like N-terminal" evidence="2">
    <location>
        <begin position="14"/>
        <end position="187"/>
    </location>
</feature>